<dbReference type="PANTHER" id="PTHR10775:SF183">
    <property type="entry name" value="TRANSPOSON, EN_SPM-LIKE, TRANSPOSASE-ASSOCIATED DOMAIN PROTEIN-RELATED"/>
    <property type="match status" value="1"/>
</dbReference>
<dbReference type="PANTHER" id="PTHR10775">
    <property type="entry name" value="OS08G0208400 PROTEIN"/>
    <property type="match status" value="1"/>
</dbReference>
<dbReference type="Pfam" id="PF13963">
    <property type="entry name" value="Transpos_assoc"/>
    <property type="match status" value="1"/>
</dbReference>
<evidence type="ECO:0000313" key="2">
    <source>
        <dbReference type="EMBL" id="RDX90085.1"/>
    </source>
</evidence>
<accession>A0A371GHP7</accession>
<dbReference type="InterPro" id="IPR004242">
    <property type="entry name" value="Transposase_21"/>
</dbReference>
<name>A0A371GHP7_MUCPR</name>
<sequence length="324" mass="38144">MELMISLRLLKKNPTVVDALSYIPYPCSKCKNYVRKETFWVEKHLYQYGFMDDYINWIIHGEDQWGDNSSTSIVHDEKVDTRNPYVDMVIDVTGNQLNSKDQDLEEDPNPSALKFYTLLRDADEPLWDECHKHTKLSTVTQLLNLKSEFNMSESCYDRMIVIIKSMLPKSEKLQRLYMAKSTAQYMFWHANGVRHDKSMITHPTDAMAWKQFDTTYPVFAQEPRNVRFGLCTDGFNPFGGSTTPYSCWPVFVTPYNLPPRKTKDNANAREDMEMICKHPTLELKVENDKYKKPKATYVLNANKKRMVCEWIKQLKFPEWIKLLW</sequence>
<organism evidence="2 3">
    <name type="scientific">Mucuna pruriens</name>
    <name type="common">Velvet bean</name>
    <name type="synonym">Dolichos pruriens</name>
    <dbReference type="NCBI Taxonomy" id="157652"/>
    <lineage>
        <taxon>Eukaryota</taxon>
        <taxon>Viridiplantae</taxon>
        <taxon>Streptophyta</taxon>
        <taxon>Embryophyta</taxon>
        <taxon>Tracheophyta</taxon>
        <taxon>Spermatophyta</taxon>
        <taxon>Magnoliopsida</taxon>
        <taxon>eudicotyledons</taxon>
        <taxon>Gunneridae</taxon>
        <taxon>Pentapetalae</taxon>
        <taxon>rosids</taxon>
        <taxon>fabids</taxon>
        <taxon>Fabales</taxon>
        <taxon>Fabaceae</taxon>
        <taxon>Papilionoideae</taxon>
        <taxon>50 kb inversion clade</taxon>
        <taxon>NPAAA clade</taxon>
        <taxon>indigoferoid/millettioid clade</taxon>
        <taxon>Phaseoleae</taxon>
        <taxon>Mucuna</taxon>
    </lineage>
</organism>
<feature type="non-terminal residue" evidence="2">
    <location>
        <position position="1"/>
    </location>
</feature>
<dbReference type="OrthoDB" id="1411153at2759"/>
<gene>
    <name evidence="2" type="ORF">CR513_28087</name>
</gene>
<dbReference type="EMBL" id="QJKJ01005496">
    <property type="protein sequence ID" value="RDX90085.1"/>
    <property type="molecule type" value="Genomic_DNA"/>
</dbReference>
<comment type="caution">
    <text evidence="2">The sequence shown here is derived from an EMBL/GenBank/DDBJ whole genome shotgun (WGS) entry which is preliminary data.</text>
</comment>
<dbReference type="Proteomes" id="UP000257109">
    <property type="component" value="Unassembled WGS sequence"/>
</dbReference>
<dbReference type="Pfam" id="PF02992">
    <property type="entry name" value="Transposase_21"/>
    <property type="match status" value="1"/>
</dbReference>
<feature type="domain" description="Transposase-associated" evidence="1">
    <location>
        <begin position="22"/>
        <end position="62"/>
    </location>
</feature>
<proteinExistence type="predicted"/>
<reference evidence="2" key="1">
    <citation type="submission" date="2018-05" db="EMBL/GenBank/DDBJ databases">
        <title>Draft genome of Mucuna pruriens seed.</title>
        <authorList>
            <person name="Nnadi N.E."/>
            <person name="Vos R."/>
            <person name="Hasami M.H."/>
            <person name="Devisetty U.K."/>
            <person name="Aguiy J.C."/>
        </authorList>
    </citation>
    <scope>NUCLEOTIDE SEQUENCE [LARGE SCALE GENOMIC DNA]</scope>
    <source>
        <strain evidence="2">JCA_2017</strain>
    </source>
</reference>
<dbReference type="InterPro" id="IPR029480">
    <property type="entry name" value="Transpos_assoc"/>
</dbReference>
<protein>
    <recommendedName>
        <fullName evidence="1">Transposase-associated domain-containing protein</fullName>
    </recommendedName>
</protein>
<dbReference type="AlphaFoldDB" id="A0A371GHP7"/>
<dbReference type="STRING" id="157652.A0A371GHP7"/>
<keyword evidence="3" id="KW-1185">Reference proteome</keyword>
<evidence type="ECO:0000313" key="3">
    <source>
        <dbReference type="Proteomes" id="UP000257109"/>
    </source>
</evidence>
<evidence type="ECO:0000259" key="1">
    <source>
        <dbReference type="Pfam" id="PF13963"/>
    </source>
</evidence>